<dbReference type="Gene3D" id="3.10.20.440">
    <property type="entry name" value="2Fe-2S iron-sulphur cluster binding domain, sarcosine oxidase, alpha subunit, N-terminal domain"/>
    <property type="match status" value="1"/>
</dbReference>
<evidence type="ECO:0000313" key="8">
    <source>
        <dbReference type="Proteomes" id="UP001274321"/>
    </source>
</evidence>
<dbReference type="SUPFAM" id="SSF103025">
    <property type="entry name" value="Folate-binding domain"/>
    <property type="match status" value="1"/>
</dbReference>
<dbReference type="Proteomes" id="UP001274321">
    <property type="component" value="Unassembled WGS sequence"/>
</dbReference>
<dbReference type="Gene3D" id="3.50.50.60">
    <property type="entry name" value="FAD/NAD(P)-binding domain"/>
    <property type="match status" value="1"/>
</dbReference>
<organism evidence="7 8">
    <name type="scientific">Terrihabitans rhizophilus</name>
    <dbReference type="NCBI Taxonomy" id="3092662"/>
    <lineage>
        <taxon>Bacteria</taxon>
        <taxon>Pseudomonadati</taxon>
        <taxon>Pseudomonadota</taxon>
        <taxon>Alphaproteobacteria</taxon>
        <taxon>Hyphomicrobiales</taxon>
        <taxon>Terrihabitans</taxon>
    </lineage>
</organism>
<dbReference type="InterPro" id="IPR036188">
    <property type="entry name" value="FAD/NAD-bd_sf"/>
</dbReference>
<dbReference type="Pfam" id="PF01571">
    <property type="entry name" value="GCV_T"/>
    <property type="match status" value="1"/>
</dbReference>
<accession>A0ABU4RPP7</accession>
<keyword evidence="8" id="KW-1185">Reference proteome</keyword>
<dbReference type="InterPro" id="IPR042204">
    <property type="entry name" value="2Fe-2S-bd_N"/>
</dbReference>
<dbReference type="InterPro" id="IPR023753">
    <property type="entry name" value="FAD/NAD-binding_dom"/>
</dbReference>
<evidence type="ECO:0000259" key="6">
    <source>
        <dbReference type="Pfam" id="PF17806"/>
    </source>
</evidence>
<dbReference type="SUPFAM" id="SSF101790">
    <property type="entry name" value="Aminomethyltransferase beta-barrel domain"/>
    <property type="match status" value="1"/>
</dbReference>
<sequence length="998" mass="105555">MKARKRLQPGRDNRFGRLIDRATPLHFTFDGRTCLGFAGDTIASALLANGVQIVGRGARFGRPRGIIAIGADEPNAFLTVADAHASRPNVQATTTPLIEGMAVTSGHGRSRFGWNPADILDHARPFMPAGFYYKAFKWPAKASPFYERLLRRAVSAGRAPASTGDAGYEHVHLHADVLVVGGGLAGLAAAEAAASRGLSVVLAEADCRLGGMVDAYDGRVEGVPLLEWTARKAAGLAAFGNIHILRGTTAIGLFEGGQAVLVERVSAPGTDRPPLAERLWKLRTKAIVVATGATEKPLMFPGNDRPGVMLATSARLFARRYGVLPGQRFVIATSGDEGYRTAADISAAGGEVVRIADLRIQPDGSLFHISKAHGLSVSPGTAPVGTEWRRRGGINGATLANRLTFDAPALEQRVECDTVLVSGGWSPSLGLVGQLGVPLDFDESVGGFHPKALPPGLFTAGGANGILDAAPVLQDGWRAGEQAAAYVLGAASTGDRVRPSDVDVDITWDEPAEAVGMLPDIASPEQRSTAFVDFRQDVTVADLHLAAQEGYTSPEHLKRYVKLGQGLDQGKMAASNAAMVQTRLKLGESVQHTTSRPPLVPVSLALLAAAHHGTHPRQARTTPLSSRLKSELLQETGGWLMASAFPQGDEDHESSVRREVLAARHRVGMLDAGSSARIVVDGPDAERFLGLVSSTKLDGIPIGASRPAALLDEDGFLRDQIEVSRISASRFIVSAGIEAGAGLCDWLERWRSSEGPALRVTLADETERLGRVVLVGPNVPALLSNMAPDFDVHSILRGASFRGELLGTEMHLHASSHTGAPELEIALPAGYVADFCAQVAALGAPLGLTPIGLGALRRLQLEAGLIPGQVLTEKVTPFDLGLDRLVDVEKPEFVGKRGLARPALSFARHRIHGALPVSATLLPPVGASLVLDPEKLPPRTVVGHICASGYSPTLRRPIALALVGTGHIEGTKTFIIQSGAGQEIRFVDRHFLAREHVQ</sequence>
<dbReference type="InterPro" id="IPR006222">
    <property type="entry name" value="GCVT_N"/>
</dbReference>
<comment type="caution">
    <text evidence="7">The sequence shown here is derived from an EMBL/GenBank/DDBJ whole genome shotgun (WGS) entry which is preliminary data.</text>
</comment>
<feature type="domain" description="SoxA A3" evidence="6">
    <location>
        <begin position="529"/>
        <end position="610"/>
    </location>
</feature>
<evidence type="ECO:0000256" key="1">
    <source>
        <dbReference type="ARBA" id="ARBA00008609"/>
    </source>
</evidence>
<dbReference type="Gene3D" id="3.30.1360.120">
    <property type="entry name" value="Probable tRNA modification gtpase trme, domain 1"/>
    <property type="match status" value="1"/>
</dbReference>
<dbReference type="InterPro" id="IPR051691">
    <property type="entry name" value="Metab_Enz_Cyan_OpOx_G3PDH"/>
</dbReference>
<gene>
    <name evidence="7" type="ORF">SCD90_10910</name>
</gene>
<protein>
    <submittedName>
        <fullName evidence="7">2Fe-2S iron-sulfur cluster-binding protein</fullName>
    </submittedName>
</protein>
<dbReference type="RefSeq" id="WP_319844705.1">
    <property type="nucleotide sequence ID" value="NZ_JAXAFJ010000006.1"/>
</dbReference>
<dbReference type="SUPFAM" id="SSF51905">
    <property type="entry name" value="FAD/NAD(P)-binding domain"/>
    <property type="match status" value="1"/>
</dbReference>
<dbReference type="PRINTS" id="PR00368">
    <property type="entry name" value="FADPNR"/>
</dbReference>
<dbReference type="PANTHER" id="PTHR42949:SF3">
    <property type="entry name" value="ANAEROBIC GLYCEROL-3-PHOSPHATE DEHYDROGENASE SUBUNIT B"/>
    <property type="match status" value="1"/>
</dbReference>
<dbReference type="PRINTS" id="PR00411">
    <property type="entry name" value="PNDRDTASEI"/>
</dbReference>
<evidence type="ECO:0000313" key="7">
    <source>
        <dbReference type="EMBL" id="MDX6806576.1"/>
    </source>
</evidence>
<dbReference type="InterPro" id="IPR027266">
    <property type="entry name" value="TrmE/GcvT-like"/>
</dbReference>
<dbReference type="Pfam" id="PF07992">
    <property type="entry name" value="Pyr_redox_2"/>
    <property type="match status" value="1"/>
</dbReference>
<comment type="similarity">
    <text evidence="1">Belongs to the GcvT family.</text>
</comment>
<name>A0ABU4RPP7_9HYPH</name>
<feature type="domain" description="GCVT N-terminal" evidence="3">
    <location>
        <begin position="634"/>
        <end position="890"/>
    </location>
</feature>
<reference evidence="7 8" key="1">
    <citation type="submission" date="2023-11" db="EMBL/GenBank/DDBJ databases">
        <authorList>
            <person name="Bao R."/>
        </authorList>
    </citation>
    <scope>NUCLEOTIDE SEQUENCE [LARGE SCALE GENOMIC DNA]</scope>
    <source>
        <strain evidence="7 8">PJ23</strain>
    </source>
</reference>
<dbReference type="InterPro" id="IPR013977">
    <property type="entry name" value="GcvT_C"/>
</dbReference>
<evidence type="ECO:0000259" key="3">
    <source>
        <dbReference type="Pfam" id="PF01571"/>
    </source>
</evidence>
<dbReference type="PANTHER" id="PTHR42949">
    <property type="entry name" value="ANAEROBIC GLYCEROL-3-PHOSPHATE DEHYDROGENASE SUBUNIT B"/>
    <property type="match status" value="1"/>
</dbReference>
<feature type="domain" description="Aminomethyltransferase C-terminal" evidence="5">
    <location>
        <begin position="940"/>
        <end position="991"/>
    </location>
</feature>
<dbReference type="EMBL" id="JAXAFJ010000006">
    <property type="protein sequence ID" value="MDX6806576.1"/>
    <property type="molecule type" value="Genomic_DNA"/>
</dbReference>
<evidence type="ECO:0000259" key="4">
    <source>
        <dbReference type="Pfam" id="PF07992"/>
    </source>
</evidence>
<feature type="domain" description="FAD/NAD(P)-binding" evidence="4">
    <location>
        <begin position="176"/>
        <end position="440"/>
    </location>
</feature>
<dbReference type="Pfam" id="PF08669">
    <property type="entry name" value="GCV_T_C"/>
    <property type="match status" value="1"/>
</dbReference>
<proteinExistence type="inferred from homology"/>
<evidence type="ECO:0000259" key="5">
    <source>
        <dbReference type="Pfam" id="PF08669"/>
    </source>
</evidence>
<dbReference type="Pfam" id="PF17806">
    <property type="entry name" value="SO_alpha_A3"/>
    <property type="match status" value="1"/>
</dbReference>
<evidence type="ECO:0000256" key="2">
    <source>
        <dbReference type="ARBA" id="ARBA00023002"/>
    </source>
</evidence>
<dbReference type="Pfam" id="PF13510">
    <property type="entry name" value="Fer2_4"/>
    <property type="match status" value="1"/>
</dbReference>
<dbReference type="InterPro" id="IPR041117">
    <property type="entry name" value="SoxA_A3"/>
</dbReference>
<keyword evidence="2" id="KW-0560">Oxidoreductase</keyword>
<dbReference type="InterPro" id="IPR029043">
    <property type="entry name" value="GcvT/YgfZ_C"/>
</dbReference>